<sequence length="80" mass="8754">MMIFLLLASIVLVAGTRAAVIHDKPEACGLPPVSGLCYAYLDRYHYDPATNSCKHFVYGGCQANGNNFEIKKDCENLCVV</sequence>
<feature type="chain" id="PRO_5013030048" evidence="4">
    <location>
        <begin position="19"/>
        <end position="80"/>
    </location>
</feature>
<dbReference type="GO" id="GO:0004867">
    <property type="term" value="F:serine-type endopeptidase inhibitor activity"/>
    <property type="evidence" value="ECO:0007669"/>
    <property type="project" value="UniProtKB-KW"/>
</dbReference>
<evidence type="ECO:0000256" key="2">
    <source>
        <dbReference type="ARBA" id="ARBA00022900"/>
    </source>
</evidence>
<keyword evidence="7" id="KW-1185">Reference proteome</keyword>
<feature type="domain" description="BPTI/Kunitz inhibitor" evidence="5">
    <location>
        <begin position="28"/>
        <end position="78"/>
    </location>
</feature>
<dbReference type="AlphaFoldDB" id="A0A210PS72"/>
<dbReference type="PANTHER" id="PTHR10083:SF328">
    <property type="entry name" value="TISSUE FACTOR PATHWAY INHIBITOR"/>
    <property type="match status" value="1"/>
</dbReference>
<name>A0A210PS72_MIZYE</name>
<comment type="caution">
    <text evidence="6">The sequence shown here is derived from an EMBL/GenBank/DDBJ whole genome shotgun (WGS) entry which is preliminary data.</text>
</comment>
<dbReference type="FunFam" id="4.10.410.10:FF:000020">
    <property type="entry name" value="Collagen, type VI, alpha 3"/>
    <property type="match status" value="1"/>
</dbReference>
<dbReference type="Gene3D" id="4.10.410.10">
    <property type="entry name" value="Pancreatic trypsin inhibitor Kunitz domain"/>
    <property type="match status" value="1"/>
</dbReference>
<protein>
    <submittedName>
        <fullName evidence="6">Protease inhibitor 5</fullName>
    </submittedName>
</protein>
<reference evidence="6 7" key="1">
    <citation type="journal article" date="2017" name="Nat. Ecol. Evol.">
        <title>Scallop genome provides insights into evolution of bilaterian karyotype and development.</title>
        <authorList>
            <person name="Wang S."/>
            <person name="Zhang J."/>
            <person name="Jiao W."/>
            <person name="Li J."/>
            <person name="Xun X."/>
            <person name="Sun Y."/>
            <person name="Guo X."/>
            <person name="Huan P."/>
            <person name="Dong B."/>
            <person name="Zhang L."/>
            <person name="Hu X."/>
            <person name="Sun X."/>
            <person name="Wang J."/>
            <person name="Zhao C."/>
            <person name="Wang Y."/>
            <person name="Wang D."/>
            <person name="Huang X."/>
            <person name="Wang R."/>
            <person name="Lv J."/>
            <person name="Li Y."/>
            <person name="Zhang Z."/>
            <person name="Liu B."/>
            <person name="Lu W."/>
            <person name="Hui Y."/>
            <person name="Liang J."/>
            <person name="Zhou Z."/>
            <person name="Hou R."/>
            <person name="Li X."/>
            <person name="Liu Y."/>
            <person name="Li H."/>
            <person name="Ning X."/>
            <person name="Lin Y."/>
            <person name="Zhao L."/>
            <person name="Xing Q."/>
            <person name="Dou J."/>
            <person name="Li Y."/>
            <person name="Mao J."/>
            <person name="Guo H."/>
            <person name="Dou H."/>
            <person name="Li T."/>
            <person name="Mu C."/>
            <person name="Jiang W."/>
            <person name="Fu Q."/>
            <person name="Fu X."/>
            <person name="Miao Y."/>
            <person name="Liu J."/>
            <person name="Yu Q."/>
            <person name="Li R."/>
            <person name="Liao H."/>
            <person name="Li X."/>
            <person name="Kong Y."/>
            <person name="Jiang Z."/>
            <person name="Chourrout D."/>
            <person name="Li R."/>
            <person name="Bao Z."/>
        </authorList>
    </citation>
    <scope>NUCLEOTIDE SEQUENCE [LARGE SCALE GENOMIC DNA]</scope>
    <source>
        <strain evidence="6 7">PY_sf001</strain>
    </source>
</reference>
<dbReference type="GO" id="GO:0005615">
    <property type="term" value="C:extracellular space"/>
    <property type="evidence" value="ECO:0007669"/>
    <property type="project" value="TreeGrafter"/>
</dbReference>
<dbReference type="SUPFAM" id="SSF57362">
    <property type="entry name" value="BPTI-like"/>
    <property type="match status" value="1"/>
</dbReference>
<evidence type="ECO:0000313" key="7">
    <source>
        <dbReference type="Proteomes" id="UP000242188"/>
    </source>
</evidence>
<evidence type="ECO:0000256" key="3">
    <source>
        <dbReference type="ARBA" id="ARBA00023157"/>
    </source>
</evidence>
<dbReference type="PRINTS" id="PR00759">
    <property type="entry name" value="BASICPTASE"/>
</dbReference>
<dbReference type="InterPro" id="IPR050098">
    <property type="entry name" value="TFPI/VKTCI-like"/>
</dbReference>
<dbReference type="InterPro" id="IPR020901">
    <property type="entry name" value="Prtase_inh_Kunz-CS"/>
</dbReference>
<organism evidence="6 7">
    <name type="scientific">Mizuhopecten yessoensis</name>
    <name type="common">Japanese scallop</name>
    <name type="synonym">Patinopecten yessoensis</name>
    <dbReference type="NCBI Taxonomy" id="6573"/>
    <lineage>
        <taxon>Eukaryota</taxon>
        <taxon>Metazoa</taxon>
        <taxon>Spiralia</taxon>
        <taxon>Lophotrochozoa</taxon>
        <taxon>Mollusca</taxon>
        <taxon>Bivalvia</taxon>
        <taxon>Autobranchia</taxon>
        <taxon>Pteriomorphia</taxon>
        <taxon>Pectinida</taxon>
        <taxon>Pectinoidea</taxon>
        <taxon>Pectinidae</taxon>
        <taxon>Mizuhopecten</taxon>
    </lineage>
</organism>
<evidence type="ECO:0000313" key="6">
    <source>
        <dbReference type="EMBL" id="OWF39343.1"/>
    </source>
</evidence>
<evidence type="ECO:0000256" key="1">
    <source>
        <dbReference type="ARBA" id="ARBA00022690"/>
    </source>
</evidence>
<keyword evidence="2" id="KW-0722">Serine protease inhibitor</keyword>
<dbReference type="EMBL" id="NEDP02005530">
    <property type="protein sequence ID" value="OWF39343.1"/>
    <property type="molecule type" value="Genomic_DNA"/>
</dbReference>
<evidence type="ECO:0000259" key="5">
    <source>
        <dbReference type="PROSITE" id="PS50279"/>
    </source>
</evidence>
<dbReference type="InterPro" id="IPR002223">
    <property type="entry name" value="Kunitz_BPTI"/>
</dbReference>
<dbReference type="InterPro" id="IPR036880">
    <property type="entry name" value="Kunitz_BPTI_sf"/>
</dbReference>
<keyword evidence="3" id="KW-1015">Disulfide bond</keyword>
<gene>
    <name evidence="6" type="ORF">KP79_PYT19872</name>
</gene>
<evidence type="ECO:0000256" key="4">
    <source>
        <dbReference type="SAM" id="SignalP"/>
    </source>
</evidence>
<dbReference type="Pfam" id="PF00014">
    <property type="entry name" value="Kunitz_BPTI"/>
    <property type="match status" value="1"/>
</dbReference>
<dbReference type="Proteomes" id="UP000242188">
    <property type="component" value="Unassembled WGS sequence"/>
</dbReference>
<feature type="signal peptide" evidence="4">
    <location>
        <begin position="1"/>
        <end position="18"/>
    </location>
</feature>
<dbReference type="PANTHER" id="PTHR10083">
    <property type="entry name" value="KUNITZ-TYPE PROTEASE INHIBITOR-RELATED"/>
    <property type="match status" value="1"/>
</dbReference>
<accession>A0A210PS72</accession>
<keyword evidence="4" id="KW-0732">Signal</keyword>
<dbReference type="CDD" id="cd00109">
    <property type="entry name" value="Kunitz-type"/>
    <property type="match status" value="1"/>
</dbReference>
<dbReference type="SMART" id="SM00131">
    <property type="entry name" value="KU"/>
    <property type="match status" value="1"/>
</dbReference>
<dbReference type="PROSITE" id="PS00280">
    <property type="entry name" value="BPTI_KUNITZ_1"/>
    <property type="match status" value="1"/>
</dbReference>
<dbReference type="PROSITE" id="PS50279">
    <property type="entry name" value="BPTI_KUNITZ_2"/>
    <property type="match status" value="1"/>
</dbReference>
<proteinExistence type="predicted"/>
<keyword evidence="1" id="KW-0646">Protease inhibitor</keyword>